<dbReference type="EMBL" id="KI914029">
    <property type="protein sequence ID" value="ETV90616.1"/>
    <property type="molecule type" value="Genomic_DNA"/>
</dbReference>
<dbReference type="PANTHER" id="PTHR31827">
    <property type="entry name" value="EMB|CAB89363.1"/>
    <property type="match status" value="1"/>
</dbReference>
<dbReference type="AlphaFoldDB" id="A0A024TAG7"/>
<organism evidence="1">
    <name type="scientific">Aphanomyces invadans</name>
    <dbReference type="NCBI Taxonomy" id="157072"/>
    <lineage>
        <taxon>Eukaryota</taxon>
        <taxon>Sar</taxon>
        <taxon>Stramenopiles</taxon>
        <taxon>Oomycota</taxon>
        <taxon>Saprolegniomycetes</taxon>
        <taxon>Saprolegniales</taxon>
        <taxon>Verrucalvaceae</taxon>
        <taxon>Aphanomyces</taxon>
    </lineage>
</organism>
<dbReference type="PANTHER" id="PTHR31827:SF1">
    <property type="entry name" value="EMB|CAB89363.1"/>
    <property type="match status" value="1"/>
</dbReference>
<proteinExistence type="predicted"/>
<sequence length="196" mass="22121">MEATNVLVCQFNRCMEPALHDDKCQFHRMRSMCMIDMCTNQVYARKRCVKHGGKRQCQAHGCQGNARSHGFCCKHGPKPLKRQCLVEGCVKFAHARRFCVQHGRRARQCSVELCSAHDRNDGSNPHNTLHTRNMKNKMGGSKWSHGNIGGQPAAQQSFDSILSFVDEWALLGEYSMHDEAFDRGGWTPPQPTTQGC</sequence>
<accession>A0A024TAG7</accession>
<dbReference type="OrthoDB" id="73726at2759"/>
<evidence type="ECO:0000313" key="1">
    <source>
        <dbReference type="EMBL" id="ETV90616.1"/>
    </source>
</evidence>
<reference evidence="1" key="1">
    <citation type="submission" date="2013-12" db="EMBL/GenBank/DDBJ databases">
        <title>The Genome Sequence of Aphanomyces invadans NJM9701.</title>
        <authorList>
            <consortium name="The Broad Institute Genomics Platform"/>
            <person name="Russ C."/>
            <person name="Tyler B."/>
            <person name="van West P."/>
            <person name="Dieguez-Uribeondo J."/>
            <person name="Young S.K."/>
            <person name="Zeng Q."/>
            <person name="Gargeya S."/>
            <person name="Fitzgerald M."/>
            <person name="Abouelleil A."/>
            <person name="Alvarado L."/>
            <person name="Chapman S.B."/>
            <person name="Gainer-Dewar J."/>
            <person name="Goldberg J."/>
            <person name="Griggs A."/>
            <person name="Gujja S."/>
            <person name="Hansen M."/>
            <person name="Howarth C."/>
            <person name="Imamovic A."/>
            <person name="Ireland A."/>
            <person name="Larimer J."/>
            <person name="McCowan C."/>
            <person name="Murphy C."/>
            <person name="Pearson M."/>
            <person name="Poon T.W."/>
            <person name="Priest M."/>
            <person name="Roberts A."/>
            <person name="Saif S."/>
            <person name="Shea T."/>
            <person name="Sykes S."/>
            <person name="Wortman J."/>
            <person name="Nusbaum C."/>
            <person name="Birren B."/>
        </authorList>
    </citation>
    <scope>NUCLEOTIDE SEQUENCE [LARGE SCALE GENOMIC DNA]</scope>
    <source>
        <strain evidence="1">NJM9701</strain>
    </source>
</reference>
<dbReference type="STRING" id="157072.A0A024TAG7"/>
<name>A0A024TAG7_9STRA</name>
<dbReference type="RefSeq" id="XP_008880769.1">
    <property type="nucleotide sequence ID" value="XM_008882547.1"/>
</dbReference>
<protein>
    <submittedName>
        <fullName evidence="1">Uncharacterized protein</fullName>
    </submittedName>
</protein>
<gene>
    <name evidence="1" type="ORF">H310_14651</name>
</gene>
<dbReference type="GeneID" id="20091701"/>
<dbReference type="VEuPathDB" id="FungiDB:H310_14651"/>